<evidence type="ECO:0000313" key="2">
    <source>
        <dbReference type="EMBL" id="KAA6381661.1"/>
    </source>
</evidence>
<gene>
    <name evidence="2" type="ORF">EZS28_022814</name>
</gene>
<evidence type="ECO:0000313" key="3">
    <source>
        <dbReference type="Proteomes" id="UP000324800"/>
    </source>
</evidence>
<feature type="region of interest" description="Disordered" evidence="1">
    <location>
        <begin position="1"/>
        <end position="24"/>
    </location>
</feature>
<dbReference type="AlphaFoldDB" id="A0A5J4VGG2"/>
<sequence length="252" mass="29322">MAKLSNTLDKQQERTAGHSLRDNNFRKSLQRSADNQSPNQIRQLYSCIRFKKAESNRKFSTSREGDLLHLPTFEYENNNITRTQKDIFNSGCSLQIVKNRRLSHSNILSRSNKNYLEHLINSRSIHIINNKTITSIFNSEQNGLTSLMDRLIPQYIYERNHINIPPNSNHVKTDFISQQRGNFSNSNSTMMARPTMVYKLNESIKQVPYPWTVKPMPNQGTKHGKSEKFFTTWKDSSIPHGPEVEKCKIFME</sequence>
<name>A0A5J4VGG2_9EUKA</name>
<comment type="caution">
    <text evidence="2">The sequence shown here is derived from an EMBL/GenBank/DDBJ whole genome shotgun (WGS) entry which is preliminary data.</text>
</comment>
<dbReference type="Proteomes" id="UP000324800">
    <property type="component" value="Unassembled WGS sequence"/>
</dbReference>
<accession>A0A5J4VGG2</accession>
<protein>
    <submittedName>
        <fullName evidence="2">Uncharacterized protein</fullName>
    </submittedName>
</protein>
<feature type="compositionally biased region" description="Basic and acidic residues" evidence="1">
    <location>
        <begin position="10"/>
        <end position="24"/>
    </location>
</feature>
<reference evidence="2 3" key="1">
    <citation type="submission" date="2019-03" db="EMBL/GenBank/DDBJ databases">
        <title>Single cell metagenomics reveals metabolic interactions within the superorganism composed of flagellate Streblomastix strix and complex community of Bacteroidetes bacteria on its surface.</title>
        <authorList>
            <person name="Treitli S.C."/>
            <person name="Kolisko M."/>
            <person name="Husnik F."/>
            <person name="Keeling P."/>
            <person name="Hampl V."/>
        </authorList>
    </citation>
    <scope>NUCLEOTIDE SEQUENCE [LARGE SCALE GENOMIC DNA]</scope>
    <source>
        <strain evidence="2">ST1C</strain>
    </source>
</reference>
<organism evidence="2 3">
    <name type="scientific">Streblomastix strix</name>
    <dbReference type="NCBI Taxonomy" id="222440"/>
    <lineage>
        <taxon>Eukaryota</taxon>
        <taxon>Metamonada</taxon>
        <taxon>Preaxostyla</taxon>
        <taxon>Oxymonadida</taxon>
        <taxon>Streblomastigidae</taxon>
        <taxon>Streblomastix</taxon>
    </lineage>
</organism>
<evidence type="ECO:0000256" key="1">
    <source>
        <dbReference type="SAM" id="MobiDB-lite"/>
    </source>
</evidence>
<dbReference type="EMBL" id="SNRW01007195">
    <property type="protein sequence ID" value="KAA6381661.1"/>
    <property type="molecule type" value="Genomic_DNA"/>
</dbReference>
<proteinExistence type="predicted"/>